<keyword evidence="5" id="KW-0812">Transmembrane</keyword>
<protein>
    <submittedName>
        <fullName evidence="14">Cation-translocating P-type ATPase</fullName>
    </submittedName>
</protein>
<evidence type="ECO:0000256" key="1">
    <source>
        <dbReference type="ARBA" id="ARBA00004651"/>
    </source>
</evidence>
<keyword evidence="3" id="KW-1003">Cell membrane</keyword>
<dbReference type="KEGG" id="rher:EHE19_017380"/>
<dbReference type="InterPro" id="IPR023299">
    <property type="entry name" value="ATPase_P-typ_cyto_dom_N"/>
</dbReference>
<dbReference type="InterPro" id="IPR023298">
    <property type="entry name" value="ATPase_P-typ_TM_dom_sf"/>
</dbReference>
<dbReference type="InterPro" id="IPR001757">
    <property type="entry name" value="P_typ_ATPase"/>
</dbReference>
<dbReference type="PANTHER" id="PTHR43294:SF21">
    <property type="entry name" value="CATION TRANSPORTING ATPASE"/>
    <property type="match status" value="1"/>
</dbReference>
<gene>
    <name evidence="14" type="ORF">EHE19_017380</name>
</gene>
<evidence type="ECO:0000256" key="4">
    <source>
        <dbReference type="ARBA" id="ARBA00022553"/>
    </source>
</evidence>
<dbReference type="EMBL" id="CP061336">
    <property type="protein sequence ID" value="QNU66598.1"/>
    <property type="molecule type" value="Genomic_DNA"/>
</dbReference>
<evidence type="ECO:0000256" key="3">
    <source>
        <dbReference type="ARBA" id="ARBA00022475"/>
    </source>
</evidence>
<dbReference type="PANTHER" id="PTHR43294">
    <property type="entry name" value="SODIUM/POTASSIUM-TRANSPORTING ATPASE SUBUNIT ALPHA"/>
    <property type="match status" value="1"/>
</dbReference>
<accession>A0A4U7JFW3</accession>
<dbReference type="SFLD" id="SFLDS00003">
    <property type="entry name" value="Haloacid_Dehalogenase"/>
    <property type="match status" value="1"/>
</dbReference>
<dbReference type="SUPFAM" id="SSF81665">
    <property type="entry name" value="Calcium ATPase, transmembrane domain M"/>
    <property type="match status" value="1"/>
</dbReference>
<reference evidence="14 15" key="1">
    <citation type="submission" date="2020-09" db="EMBL/GenBank/DDBJ databases">
        <title>Characterization and genome sequencing of Ruminiclostridium sp. nov. MA18.</title>
        <authorList>
            <person name="Rettenmaier R."/>
            <person name="Kowollik M.-L."/>
            <person name="Liebl W."/>
            <person name="Zverlov V."/>
        </authorList>
    </citation>
    <scope>NUCLEOTIDE SEQUENCE [LARGE SCALE GENOMIC DNA]</scope>
    <source>
        <strain evidence="14 15">MA18</strain>
    </source>
</reference>
<dbReference type="RefSeq" id="WP_137697365.1">
    <property type="nucleotide sequence ID" value="NZ_CP061336.1"/>
</dbReference>
<evidence type="ECO:0000256" key="10">
    <source>
        <dbReference type="ARBA" id="ARBA00022989"/>
    </source>
</evidence>
<dbReference type="NCBIfam" id="TIGR01494">
    <property type="entry name" value="ATPase_P-type"/>
    <property type="match status" value="3"/>
</dbReference>
<dbReference type="GO" id="GO:0016887">
    <property type="term" value="F:ATP hydrolysis activity"/>
    <property type="evidence" value="ECO:0007669"/>
    <property type="project" value="InterPro"/>
</dbReference>
<name>A0A4U7JFW3_9FIRM</name>
<dbReference type="PROSITE" id="PS00154">
    <property type="entry name" value="ATPASE_E1_E2"/>
    <property type="match status" value="1"/>
</dbReference>
<sequence>MSVAESRLNFANSKNLLTEGLTDNEAKKKLQKYGFNIISERKKISPLKILFQQFTDVMIIILIIATIISGFMGDMTEAITIIAIVIVNAVLGFAQEFKTERTMEALKSLAAPSAKVIRNEQQVNIPAEEIVPGDVLVIETGDRIAADAAILECNSLYVDESLLTGESVPVEKHALKIKDSLINSYDKKSSVYMGTVVTGGRAKAVVYATGMKTEMGNIADMIQNIEDDETPLQKRLSHLGKYIAIGCLAICTIVSITGILRGEQLLTMLLAGISLAVAAIPEGLPAIVTIALALGVQRMLKRNALIRKLPAVETLGCASIICSDKTGTLTENKMTVRKIYAAGCELDVTGSGYSTEGSFMAGKKQTDPLRMEGIKLALEIGALCNNSVCTTENNNNMAVGKLKALFSKQSNLKITGDPTEAALTIAAMKAGITRSRLNSSYHRIDELPFDADRKCMSVVCKNSSGEIFVFTKGAPDMIIDKCNRVMSSRGITKLDDIAKRSITRINDTMASNALRVMGLAYKKLETGTYRAEAKNLEKDLIFVGLMGMIDPPRREAVVAVQKCKLAGIKPIMITGDHKLTAAAIAKELNIYCDGDEVLTGADLDKMTDGQLAKVAKTVSVYARVSPKHKLMIVRVLKSLGHIVAMTGDGVNDAPAVKEADIGVSMGVTGTDVTKEASSMVLLDDNFATLVAAVEEGRVIYNNIRKFIRYMLACNLGEVLTMFLGILLMLPIPLLPIQILWVNLATDGLPAIALGLDPPEKDIMMQRPRGANDNIFSHGLLRLIVTRGIFIGLSTLGVFMSIFYILGDVETARTSAFMTLVITQLIHVFECKSETRNIFENSLFNNIPLVLAVLCSIIMVLAVVYVPVLQGIFDTVALGISEWFIIIGVSLIVPILSSMFKRNRRGLDQ</sequence>
<evidence type="ECO:0000256" key="5">
    <source>
        <dbReference type="ARBA" id="ARBA00022692"/>
    </source>
</evidence>
<dbReference type="SUPFAM" id="SSF56784">
    <property type="entry name" value="HAD-like"/>
    <property type="match status" value="1"/>
</dbReference>
<dbReference type="SUPFAM" id="SSF81660">
    <property type="entry name" value="Metal cation-transporting ATPase, ATP-binding domain N"/>
    <property type="match status" value="1"/>
</dbReference>
<keyword evidence="10" id="KW-1133">Transmembrane helix</keyword>
<dbReference type="Pfam" id="PF00689">
    <property type="entry name" value="Cation_ATPase_C"/>
    <property type="match status" value="1"/>
</dbReference>
<dbReference type="Gene3D" id="1.20.1110.10">
    <property type="entry name" value="Calcium-transporting ATPase, transmembrane domain"/>
    <property type="match status" value="1"/>
</dbReference>
<evidence type="ECO:0000256" key="6">
    <source>
        <dbReference type="ARBA" id="ARBA00022741"/>
    </source>
</evidence>
<comment type="similarity">
    <text evidence="2">Belongs to the cation transport ATPase (P-type) (TC 3.A.3) family. Type IIA subfamily.</text>
</comment>
<dbReference type="Proteomes" id="UP000306409">
    <property type="component" value="Chromosome"/>
</dbReference>
<dbReference type="InterPro" id="IPR044492">
    <property type="entry name" value="P_typ_ATPase_HD_dom"/>
</dbReference>
<dbReference type="Pfam" id="PF00690">
    <property type="entry name" value="Cation_ATPase_N"/>
    <property type="match status" value="1"/>
</dbReference>
<dbReference type="InterPro" id="IPR018303">
    <property type="entry name" value="ATPase_P-typ_P_site"/>
</dbReference>
<dbReference type="InterPro" id="IPR059000">
    <property type="entry name" value="ATPase_P-type_domA"/>
</dbReference>
<dbReference type="InterPro" id="IPR004014">
    <property type="entry name" value="ATPase_P-typ_cation-transptr_N"/>
</dbReference>
<keyword evidence="15" id="KW-1185">Reference proteome</keyword>
<dbReference type="AlphaFoldDB" id="A0A4U7JFW3"/>
<dbReference type="GO" id="GO:0005524">
    <property type="term" value="F:ATP binding"/>
    <property type="evidence" value="ECO:0007669"/>
    <property type="project" value="UniProtKB-KW"/>
</dbReference>
<evidence type="ECO:0000256" key="11">
    <source>
        <dbReference type="ARBA" id="ARBA00023136"/>
    </source>
</evidence>
<dbReference type="Pfam" id="PF00122">
    <property type="entry name" value="E1-E2_ATPase"/>
    <property type="match status" value="1"/>
</dbReference>
<evidence type="ECO:0000256" key="12">
    <source>
        <dbReference type="ARBA" id="ARBA00048694"/>
    </source>
</evidence>
<keyword evidence="8" id="KW-0460">Magnesium</keyword>
<keyword evidence="11" id="KW-0472">Membrane</keyword>
<dbReference type="Gene3D" id="3.40.1110.10">
    <property type="entry name" value="Calcium-transporting ATPase, cytoplasmic domain N"/>
    <property type="match status" value="1"/>
</dbReference>
<comment type="subcellular location">
    <subcellularLocation>
        <location evidence="1">Cell membrane</location>
        <topology evidence="1">Multi-pass membrane protein</topology>
    </subcellularLocation>
</comment>
<dbReference type="SMART" id="SM00831">
    <property type="entry name" value="Cation_ATPase_N"/>
    <property type="match status" value="1"/>
</dbReference>
<proteinExistence type="inferred from homology"/>
<evidence type="ECO:0000256" key="8">
    <source>
        <dbReference type="ARBA" id="ARBA00022842"/>
    </source>
</evidence>
<dbReference type="GO" id="GO:0005388">
    <property type="term" value="F:P-type calcium transporter activity"/>
    <property type="evidence" value="ECO:0007669"/>
    <property type="project" value="UniProtKB-EC"/>
</dbReference>
<dbReference type="PRINTS" id="PR00119">
    <property type="entry name" value="CATATPASE"/>
</dbReference>
<dbReference type="InterPro" id="IPR050510">
    <property type="entry name" value="Cation_transp_ATPase_P-type"/>
</dbReference>
<dbReference type="SFLD" id="SFLDF00027">
    <property type="entry name" value="p-type_atpase"/>
    <property type="match status" value="1"/>
</dbReference>
<evidence type="ECO:0000313" key="14">
    <source>
        <dbReference type="EMBL" id="QNU66598.1"/>
    </source>
</evidence>
<keyword evidence="6" id="KW-0547">Nucleotide-binding</keyword>
<evidence type="ECO:0000259" key="13">
    <source>
        <dbReference type="SMART" id="SM00831"/>
    </source>
</evidence>
<dbReference type="SUPFAM" id="SSF81653">
    <property type="entry name" value="Calcium ATPase, transduction domain A"/>
    <property type="match status" value="1"/>
</dbReference>
<feature type="domain" description="Cation-transporting P-type ATPase N-terminal" evidence="13">
    <location>
        <begin position="9"/>
        <end position="74"/>
    </location>
</feature>
<dbReference type="FunFam" id="2.70.150.10:FF:000160">
    <property type="entry name" value="Sarcoplasmic/endoplasmic reticulum calcium ATPase 1"/>
    <property type="match status" value="1"/>
</dbReference>
<organism evidence="14 15">
    <name type="scientific">Ruminiclostridium herbifermentans</name>
    <dbReference type="NCBI Taxonomy" id="2488810"/>
    <lineage>
        <taxon>Bacteria</taxon>
        <taxon>Bacillati</taxon>
        <taxon>Bacillota</taxon>
        <taxon>Clostridia</taxon>
        <taxon>Eubacteriales</taxon>
        <taxon>Oscillospiraceae</taxon>
        <taxon>Ruminiclostridium</taxon>
    </lineage>
</organism>
<dbReference type="Gene3D" id="2.70.150.10">
    <property type="entry name" value="Calcium-transporting ATPase, cytoplasmic transduction domain A"/>
    <property type="match status" value="1"/>
</dbReference>
<dbReference type="FunFam" id="3.40.50.1000:FF:000028">
    <property type="entry name" value="Calcium-transporting P-type ATPase, putative"/>
    <property type="match status" value="1"/>
</dbReference>
<keyword evidence="4" id="KW-0597">Phosphoprotein</keyword>
<dbReference type="Pfam" id="PF13246">
    <property type="entry name" value="Cation_ATPase"/>
    <property type="match status" value="1"/>
</dbReference>
<dbReference type="Gene3D" id="3.40.50.1000">
    <property type="entry name" value="HAD superfamily/HAD-like"/>
    <property type="match status" value="1"/>
</dbReference>
<dbReference type="InterPro" id="IPR036412">
    <property type="entry name" value="HAD-like_sf"/>
</dbReference>
<dbReference type="InterPro" id="IPR008250">
    <property type="entry name" value="ATPase_P-typ_transduc_dom_A_sf"/>
</dbReference>
<dbReference type="FunFam" id="1.20.1110.10:FF:000065">
    <property type="entry name" value="Sarcoplasmic/endoplasmic reticulum calcium ATPase 1"/>
    <property type="match status" value="1"/>
</dbReference>
<comment type="catalytic activity">
    <reaction evidence="12">
        <text>Ca(2+)(in) + ATP + H2O = Ca(2+)(out) + ADP + phosphate + H(+)</text>
        <dbReference type="Rhea" id="RHEA:18105"/>
        <dbReference type="ChEBI" id="CHEBI:15377"/>
        <dbReference type="ChEBI" id="CHEBI:15378"/>
        <dbReference type="ChEBI" id="CHEBI:29108"/>
        <dbReference type="ChEBI" id="CHEBI:30616"/>
        <dbReference type="ChEBI" id="CHEBI:43474"/>
        <dbReference type="ChEBI" id="CHEBI:456216"/>
        <dbReference type="EC" id="7.2.2.10"/>
    </reaction>
</comment>
<dbReference type="OrthoDB" id="9760364at2"/>
<evidence type="ECO:0000313" key="15">
    <source>
        <dbReference type="Proteomes" id="UP000306409"/>
    </source>
</evidence>
<evidence type="ECO:0000256" key="2">
    <source>
        <dbReference type="ARBA" id="ARBA00005675"/>
    </source>
</evidence>
<keyword evidence="9" id="KW-1278">Translocase</keyword>
<dbReference type="InterPro" id="IPR006068">
    <property type="entry name" value="ATPase_P-typ_cation-transptr_C"/>
</dbReference>
<dbReference type="PRINTS" id="PR00120">
    <property type="entry name" value="HATPASE"/>
</dbReference>
<keyword evidence="7" id="KW-0067">ATP-binding</keyword>
<evidence type="ECO:0000256" key="9">
    <source>
        <dbReference type="ARBA" id="ARBA00022967"/>
    </source>
</evidence>
<evidence type="ECO:0000256" key="7">
    <source>
        <dbReference type="ARBA" id="ARBA00022840"/>
    </source>
</evidence>
<dbReference type="GO" id="GO:0005886">
    <property type="term" value="C:plasma membrane"/>
    <property type="evidence" value="ECO:0007669"/>
    <property type="project" value="UniProtKB-SubCell"/>
</dbReference>
<dbReference type="InterPro" id="IPR023214">
    <property type="entry name" value="HAD_sf"/>
</dbReference>
<dbReference type="SFLD" id="SFLDG00002">
    <property type="entry name" value="C1.7:_P-type_atpase_like"/>
    <property type="match status" value="1"/>
</dbReference>